<protein>
    <recommendedName>
        <fullName evidence="3">DUF748 domain-containing protein</fullName>
    </recommendedName>
</protein>
<dbReference type="InterPro" id="IPR052894">
    <property type="entry name" value="AsmA-related"/>
</dbReference>
<dbReference type="EMBL" id="EQ988277">
    <property type="protein sequence ID" value="EEF23049.1"/>
    <property type="molecule type" value="Genomic_DNA"/>
</dbReference>
<reference evidence="2" key="1">
    <citation type="journal article" date="2010" name="Nat. Biotechnol.">
        <title>Draft genome sequence of the oilseed species Ricinus communis.</title>
        <authorList>
            <person name="Chan A.P."/>
            <person name="Crabtree J."/>
            <person name="Zhao Q."/>
            <person name="Lorenzi H."/>
            <person name="Orvis J."/>
            <person name="Puiu D."/>
            <person name="Melake-Berhan A."/>
            <person name="Jones K.M."/>
            <person name="Redman J."/>
            <person name="Chen G."/>
            <person name="Cahoon E.B."/>
            <person name="Gedil M."/>
            <person name="Stanke M."/>
            <person name="Haas B.J."/>
            <person name="Wortman J.R."/>
            <person name="Fraser-Liggett C.M."/>
            <person name="Ravel J."/>
            <person name="Rabinowicz P.D."/>
        </authorList>
    </citation>
    <scope>NUCLEOTIDE SEQUENCE [LARGE SCALE GENOMIC DNA]</scope>
    <source>
        <strain evidence="2">cv. Hale</strain>
    </source>
</reference>
<gene>
    <name evidence="1" type="ORF">RCOM_2042830</name>
</gene>
<name>B9TM65_RICCO</name>
<dbReference type="Proteomes" id="UP000008311">
    <property type="component" value="Unassembled WGS sequence"/>
</dbReference>
<proteinExistence type="predicted"/>
<evidence type="ECO:0000313" key="1">
    <source>
        <dbReference type="EMBL" id="EEF23049.1"/>
    </source>
</evidence>
<keyword evidence="2" id="KW-1185">Reference proteome</keyword>
<dbReference type="PANTHER" id="PTHR30441:SF8">
    <property type="entry name" value="DUF748 DOMAIN-CONTAINING PROTEIN"/>
    <property type="match status" value="1"/>
</dbReference>
<dbReference type="InParanoid" id="B9TM65"/>
<dbReference type="PANTHER" id="PTHR30441">
    <property type="entry name" value="DUF748 DOMAIN-CONTAINING PROTEIN"/>
    <property type="match status" value="1"/>
</dbReference>
<sequence>MNGVVTGLSSSRDTHSQIELDGRVNEYGMARIRGNLNAFAPREDTDINVVFKNVDMVSTSPYAMKFAGYKVADGKISLDLQYKIHDSQLDGANQVVIDNLTLGERVDSPDAFKLPLSLAIAILKDSDGRIDLGVPVTGSMDDPQFNYGVVIRKAIFNVLTRIVTAPFRALGSLFGGSGEQLEAIDFDPGSDTLLPPEREKLAKVAQILAKRPQLKLSVPGQYSEASDGAVLKARALRAEIDKRAGIKLQTGERPGPLDLGDRAVRNAMRGLYAERFGSAELDKQKKAAEDGPAAAGQPKKLPIWQRVGKMVQGEPQVADASAFYQKLRERLEQTQ</sequence>
<dbReference type="AlphaFoldDB" id="B9TM65"/>
<evidence type="ECO:0000313" key="2">
    <source>
        <dbReference type="Proteomes" id="UP000008311"/>
    </source>
</evidence>
<organism evidence="1 2">
    <name type="scientific">Ricinus communis</name>
    <name type="common">Castor bean</name>
    <dbReference type="NCBI Taxonomy" id="3988"/>
    <lineage>
        <taxon>Eukaryota</taxon>
        <taxon>Viridiplantae</taxon>
        <taxon>Streptophyta</taxon>
        <taxon>Embryophyta</taxon>
        <taxon>Tracheophyta</taxon>
        <taxon>Spermatophyta</taxon>
        <taxon>Magnoliopsida</taxon>
        <taxon>eudicotyledons</taxon>
        <taxon>Gunneridae</taxon>
        <taxon>Pentapetalae</taxon>
        <taxon>rosids</taxon>
        <taxon>fabids</taxon>
        <taxon>Malpighiales</taxon>
        <taxon>Euphorbiaceae</taxon>
        <taxon>Acalyphoideae</taxon>
        <taxon>Acalypheae</taxon>
        <taxon>Ricinus</taxon>
    </lineage>
</organism>
<dbReference type="InterPro" id="IPR008023">
    <property type="entry name" value="DUF748"/>
</dbReference>
<feature type="non-terminal residue" evidence="1">
    <location>
        <position position="335"/>
    </location>
</feature>
<dbReference type="Pfam" id="PF05359">
    <property type="entry name" value="DUF748"/>
    <property type="match status" value="1"/>
</dbReference>
<evidence type="ECO:0008006" key="3">
    <source>
        <dbReference type="Google" id="ProtNLM"/>
    </source>
</evidence>
<accession>B9TM65</accession>